<gene>
    <name evidence="1" type="ORF">CQW49_22570</name>
</gene>
<dbReference type="Proteomes" id="UP000230709">
    <property type="component" value="Plasmid pOB3b2"/>
</dbReference>
<dbReference type="KEGG" id="mtw:CQW49_22570"/>
<reference evidence="2" key="1">
    <citation type="submission" date="2017-10" db="EMBL/GenBank/DDBJ databases">
        <title>Completed PacBio SMRT sequence of Methylosinus trichosporium OB3b reveals presence of a third large plasmid.</title>
        <authorList>
            <person name="Charles T.C."/>
            <person name="Lynch M.D.J."/>
            <person name="Heil J.R."/>
            <person name="Cheng J."/>
        </authorList>
    </citation>
    <scope>NUCLEOTIDE SEQUENCE [LARGE SCALE GENOMIC DNA]</scope>
    <source>
        <strain evidence="2">OB3b</strain>
        <plasmid evidence="2">pob3b2</plasmid>
    </source>
</reference>
<geneLocation type="plasmid" evidence="2">
    <name>pob3b2</name>
</geneLocation>
<name>A0A2D2D6X1_METT3</name>
<evidence type="ECO:0000313" key="1">
    <source>
        <dbReference type="EMBL" id="ATQ70770.1"/>
    </source>
</evidence>
<keyword evidence="1" id="KW-0614">Plasmid</keyword>
<keyword evidence="2" id="KW-1185">Reference proteome</keyword>
<accession>A0A2D2D6X1</accession>
<organism evidence="1 2">
    <name type="scientific">Methylosinus trichosporium (strain ATCC 35070 / NCIMB 11131 / UNIQEM 75 / OB3b)</name>
    <dbReference type="NCBI Taxonomy" id="595536"/>
    <lineage>
        <taxon>Bacteria</taxon>
        <taxon>Pseudomonadati</taxon>
        <taxon>Pseudomonadota</taxon>
        <taxon>Alphaproteobacteria</taxon>
        <taxon>Hyphomicrobiales</taxon>
        <taxon>Methylocystaceae</taxon>
        <taxon>Methylosinus</taxon>
    </lineage>
</organism>
<protein>
    <submittedName>
        <fullName evidence="1">Uncharacterized protein</fullName>
    </submittedName>
</protein>
<proteinExistence type="predicted"/>
<evidence type="ECO:0000313" key="2">
    <source>
        <dbReference type="Proteomes" id="UP000230709"/>
    </source>
</evidence>
<sequence length="83" mass="9522">MDAILQMASRWRAPLLKRVPKTERPMKAQDCIRVYNESPRIVAVQFRFTDSFGHASLTFDETRNLVRILTDATEITAQSPARS</sequence>
<dbReference type="EMBL" id="CP023739">
    <property type="protein sequence ID" value="ATQ70770.1"/>
    <property type="molecule type" value="Genomic_DNA"/>
</dbReference>
<dbReference type="AlphaFoldDB" id="A0A2D2D6X1"/>